<keyword evidence="1" id="KW-0808">Transferase</keyword>
<dbReference type="InterPro" id="IPR029044">
    <property type="entry name" value="Nucleotide-diphossugar_trans"/>
</dbReference>
<sequence length="254" mass="27481">MMSPEPQNAAATGISVIVPAGSDAELLRRCLDALDRQTVPAAEILAVTDPETPTDVSGVVCDHGVSPVLTGPDVLPASAGFDAASNPVLLRVNPRSNPAPDHLERLLEVWDLANSRTRGFSVVGVSGPTRFEIPGRRGDLLSGTYRRAHGSSVGRILGHQPFYGSNYSIRRDWWCSVRRSIRAAGARVAEDVHLSFAVRPGETIWYAPELCIAAQPELRIPDKVREGIRTLAVNLLSESTTTRRTERMAAGEDR</sequence>
<dbReference type="Gene3D" id="3.90.550.10">
    <property type="entry name" value="Spore Coat Polysaccharide Biosynthesis Protein SpsA, Chain A"/>
    <property type="match status" value="1"/>
</dbReference>
<keyword evidence="2" id="KW-1185">Reference proteome</keyword>
<dbReference type="RefSeq" id="WP_198738797.1">
    <property type="nucleotide sequence ID" value="NZ_JAEIOS010000013.1"/>
</dbReference>
<dbReference type="SUPFAM" id="SSF53448">
    <property type="entry name" value="Nucleotide-diphospho-sugar transferases"/>
    <property type="match status" value="1"/>
</dbReference>
<gene>
    <name evidence="1" type="ORF">JDV75_08325</name>
</gene>
<dbReference type="Proteomes" id="UP000645966">
    <property type="component" value="Unassembled WGS sequence"/>
</dbReference>
<accession>A0A934M7M8</accession>
<dbReference type="GO" id="GO:0016740">
    <property type="term" value="F:transferase activity"/>
    <property type="evidence" value="ECO:0007669"/>
    <property type="project" value="UniProtKB-KW"/>
</dbReference>
<dbReference type="EMBL" id="JAEIOS010000013">
    <property type="protein sequence ID" value="MBI8989764.1"/>
    <property type="molecule type" value="Genomic_DNA"/>
</dbReference>
<reference evidence="1" key="1">
    <citation type="submission" date="2020-12" db="EMBL/GenBank/DDBJ databases">
        <title>Genome public.</title>
        <authorList>
            <person name="Sun Q."/>
        </authorList>
    </citation>
    <scope>NUCLEOTIDE SEQUENCE</scope>
    <source>
        <strain evidence="1">CCM 8863</strain>
    </source>
</reference>
<organism evidence="1 2">
    <name type="scientific">Corynebacterium meridianum</name>
    <dbReference type="NCBI Taxonomy" id="2765363"/>
    <lineage>
        <taxon>Bacteria</taxon>
        <taxon>Bacillati</taxon>
        <taxon>Actinomycetota</taxon>
        <taxon>Actinomycetes</taxon>
        <taxon>Mycobacteriales</taxon>
        <taxon>Corynebacteriaceae</taxon>
        <taxon>Corynebacterium</taxon>
    </lineage>
</organism>
<dbReference type="CDD" id="cd00761">
    <property type="entry name" value="Glyco_tranf_GTA_type"/>
    <property type="match status" value="1"/>
</dbReference>
<protein>
    <submittedName>
        <fullName evidence="1">Glycosyl transferase family A</fullName>
    </submittedName>
</protein>
<name>A0A934M7M8_9CORY</name>
<dbReference type="AlphaFoldDB" id="A0A934M7M8"/>
<comment type="caution">
    <text evidence="1">The sequence shown here is derived from an EMBL/GenBank/DDBJ whole genome shotgun (WGS) entry which is preliminary data.</text>
</comment>
<evidence type="ECO:0000313" key="1">
    <source>
        <dbReference type="EMBL" id="MBI8989764.1"/>
    </source>
</evidence>
<evidence type="ECO:0000313" key="2">
    <source>
        <dbReference type="Proteomes" id="UP000645966"/>
    </source>
</evidence>
<proteinExistence type="predicted"/>